<feature type="compositionally biased region" description="Pro residues" evidence="1">
    <location>
        <begin position="362"/>
        <end position="373"/>
    </location>
</feature>
<feature type="compositionally biased region" description="Pro residues" evidence="1">
    <location>
        <begin position="260"/>
        <end position="270"/>
    </location>
</feature>
<feature type="compositionally biased region" description="Basic residues" evidence="1">
    <location>
        <begin position="298"/>
        <end position="309"/>
    </location>
</feature>
<keyword evidence="4" id="KW-1185">Reference proteome</keyword>
<accession>A0A2R6QFC4</accession>
<evidence type="ECO:0000313" key="4">
    <source>
        <dbReference type="Proteomes" id="UP000241394"/>
    </source>
</evidence>
<dbReference type="STRING" id="1590841.A0A2R6QFC4"/>
<feature type="region of interest" description="Disordered" evidence="1">
    <location>
        <begin position="446"/>
        <end position="471"/>
    </location>
</feature>
<keyword evidence="2" id="KW-0472">Membrane</keyword>
<dbReference type="PANTHER" id="PTHR33098:SF36">
    <property type="entry name" value="HYDROXYPROLINE-RICH GLYCOPROTEIN FAMILY PROTEIN"/>
    <property type="match status" value="1"/>
</dbReference>
<feature type="compositionally biased region" description="Pro residues" evidence="1">
    <location>
        <begin position="419"/>
        <end position="430"/>
    </location>
</feature>
<sequence length="532" mass="59162">MEENGEDVTPFWLQSTNNHRHHRRLSSFFLSSGLLLFLLCVVAFLFMFFVIPSILSLTAQIFRPISVKKSWDSLNLVLVLFALVFGFLSRNRNYDSRFDEDHRNVAEIKANPSTPHQWYECSDRTAYSGLGGLRRNSSSYPDLREVSPWVNADDRWRFSDDTQLDDRRSSDSDHLRHRRSWKRVQEEEGEEESDRIKTVHVDTLVTRTKQVSYSPPLPPSSPPLPPPRATAVHRKPKRTYESVAQVKGSETTKTIMLPAVTPPPPPPPPVDWEKKSGKSDGKRSGGNATKEFLTSLYHQKKKKKKKQRQKSVENFETLIQPQAPISFLPSPSPPPPPPPPPPPLFPNLFSSKKGKGKKILTVPPPPPPPPPPVTTARASKTTAQIAPMASREPPLPVKIRSFSSVEEENPNSGGESPRIPIPPPPPPPFKMPSWRFVVKGDYVKVGSMNSSRSGSPDHSDCDESPTAAVDSGKAMAPLFCPSPDVNSKADMFIAKFRAGLKLQKMNSIKQKEGLGLSKLGPETKPGPGPSQI</sequence>
<dbReference type="Gramene" id="PSS07330">
    <property type="protein sequence ID" value="PSS07330"/>
    <property type="gene ID" value="CEY00_Acc17674"/>
</dbReference>
<reference evidence="3 4" key="1">
    <citation type="submission" date="2017-07" db="EMBL/GenBank/DDBJ databases">
        <title>An improved, manually edited Actinidia chinensis var. chinensis (kiwifruit) genome highlights the challenges associated with draft genomes and gene prediction in plants.</title>
        <authorList>
            <person name="Pilkington S."/>
            <person name="Crowhurst R."/>
            <person name="Hilario E."/>
            <person name="Nardozza S."/>
            <person name="Fraser L."/>
            <person name="Peng Y."/>
            <person name="Gunaseelan K."/>
            <person name="Simpson R."/>
            <person name="Tahir J."/>
            <person name="Deroles S."/>
            <person name="Templeton K."/>
            <person name="Luo Z."/>
            <person name="Davy M."/>
            <person name="Cheng C."/>
            <person name="Mcneilage M."/>
            <person name="Scaglione D."/>
            <person name="Liu Y."/>
            <person name="Zhang Q."/>
            <person name="Datson P."/>
            <person name="De Silva N."/>
            <person name="Gardiner S."/>
            <person name="Bassett H."/>
            <person name="Chagne D."/>
            <person name="Mccallum J."/>
            <person name="Dzierzon H."/>
            <person name="Deng C."/>
            <person name="Wang Y.-Y."/>
            <person name="Barron N."/>
            <person name="Manako K."/>
            <person name="Bowen J."/>
            <person name="Foster T."/>
            <person name="Erridge Z."/>
            <person name="Tiffin H."/>
            <person name="Waite C."/>
            <person name="Davies K."/>
            <person name="Grierson E."/>
            <person name="Laing W."/>
            <person name="Kirk R."/>
            <person name="Chen X."/>
            <person name="Wood M."/>
            <person name="Montefiori M."/>
            <person name="Brummell D."/>
            <person name="Schwinn K."/>
            <person name="Catanach A."/>
            <person name="Fullerton C."/>
            <person name="Li D."/>
            <person name="Meiyalaghan S."/>
            <person name="Nieuwenhuizen N."/>
            <person name="Read N."/>
            <person name="Prakash R."/>
            <person name="Hunter D."/>
            <person name="Zhang H."/>
            <person name="Mckenzie M."/>
            <person name="Knabel M."/>
            <person name="Harris A."/>
            <person name="Allan A."/>
            <person name="Chen A."/>
            <person name="Janssen B."/>
            <person name="Plunkett B."/>
            <person name="Dwamena C."/>
            <person name="Voogd C."/>
            <person name="Leif D."/>
            <person name="Lafferty D."/>
            <person name="Souleyre E."/>
            <person name="Varkonyi-Gasic E."/>
            <person name="Gambi F."/>
            <person name="Hanley J."/>
            <person name="Yao J.-L."/>
            <person name="Cheung J."/>
            <person name="David K."/>
            <person name="Warren B."/>
            <person name="Marsh K."/>
            <person name="Snowden K."/>
            <person name="Lin-Wang K."/>
            <person name="Brian L."/>
            <person name="Martinez-Sanchez M."/>
            <person name="Wang M."/>
            <person name="Ileperuma N."/>
            <person name="Macnee N."/>
            <person name="Campin R."/>
            <person name="Mcatee P."/>
            <person name="Drummond R."/>
            <person name="Espley R."/>
            <person name="Ireland H."/>
            <person name="Wu R."/>
            <person name="Atkinson R."/>
            <person name="Karunairetnam S."/>
            <person name="Bulley S."/>
            <person name="Chunkath S."/>
            <person name="Hanley Z."/>
            <person name="Storey R."/>
            <person name="Thrimawithana A."/>
            <person name="Thomson S."/>
            <person name="David C."/>
            <person name="Testolin R."/>
        </authorList>
    </citation>
    <scope>NUCLEOTIDE SEQUENCE [LARGE SCALE GENOMIC DNA]</scope>
    <source>
        <strain evidence="4">cv. Red5</strain>
        <tissue evidence="3">Young leaf</tissue>
    </source>
</reference>
<feature type="compositionally biased region" description="Basic and acidic residues" evidence="1">
    <location>
        <begin position="271"/>
        <end position="283"/>
    </location>
</feature>
<dbReference type="Proteomes" id="UP000241394">
    <property type="component" value="Chromosome LG16"/>
</dbReference>
<feature type="transmembrane region" description="Helical" evidence="2">
    <location>
        <begin position="28"/>
        <end position="51"/>
    </location>
</feature>
<feature type="region of interest" description="Disordered" evidence="1">
    <location>
        <begin position="207"/>
        <end position="432"/>
    </location>
</feature>
<dbReference type="OrthoDB" id="787201at2759"/>
<name>A0A2R6QFC4_ACTCC</name>
<feature type="transmembrane region" description="Helical" evidence="2">
    <location>
        <begin position="71"/>
        <end position="88"/>
    </location>
</feature>
<dbReference type="EMBL" id="NKQK01000016">
    <property type="protein sequence ID" value="PSS07330.1"/>
    <property type="molecule type" value="Genomic_DNA"/>
</dbReference>
<dbReference type="InParanoid" id="A0A2R6QFC4"/>
<keyword evidence="2" id="KW-1133">Transmembrane helix</keyword>
<gene>
    <name evidence="3" type="ORF">CEY00_Acc17674</name>
</gene>
<proteinExistence type="predicted"/>
<feature type="compositionally biased region" description="Pro residues" evidence="1">
    <location>
        <begin position="215"/>
        <end position="228"/>
    </location>
</feature>
<dbReference type="AlphaFoldDB" id="A0A2R6QFC4"/>
<dbReference type="OMA" id="WHEESVQ"/>
<protein>
    <submittedName>
        <fullName evidence="3">Uncharacterized protein</fullName>
    </submittedName>
</protein>
<dbReference type="Pfam" id="PF05553">
    <property type="entry name" value="DUF761"/>
    <property type="match status" value="1"/>
</dbReference>
<reference evidence="4" key="2">
    <citation type="journal article" date="2018" name="BMC Genomics">
        <title>A manually annotated Actinidia chinensis var. chinensis (kiwifruit) genome highlights the challenges associated with draft genomes and gene prediction in plants.</title>
        <authorList>
            <person name="Pilkington S.M."/>
            <person name="Crowhurst R."/>
            <person name="Hilario E."/>
            <person name="Nardozza S."/>
            <person name="Fraser L."/>
            <person name="Peng Y."/>
            <person name="Gunaseelan K."/>
            <person name="Simpson R."/>
            <person name="Tahir J."/>
            <person name="Deroles S.C."/>
            <person name="Templeton K."/>
            <person name="Luo Z."/>
            <person name="Davy M."/>
            <person name="Cheng C."/>
            <person name="McNeilage M."/>
            <person name="Scaglione D."/>
            <person name="Liu Y."/>
            <person name="Zhang Q."/>
            <person name="Datson P."/>
            <person name="De Silva N."/>
            <person name="Gardiner S.E."/>
            <person name="Bassett H."/>
            <person name="Chagne D."/>
            <person name="McCallum J."/>
            <person name="Dzierzon H."/>
            <person name="Deng C."/>
            <person name="Wang Y.Y."/>
            <person name="Barron L."/>
            <person name="Manako K."/>
            <person name="Bowen J."/>
            <person name="Foster T.M."/>
            <person name="Erridge Z.A."/>
            <person name="Tiffin H."/>
            <person name="Waite C.N."/>
            <person name="Davies K.M."/>
            <person name="Grierson E.P."/>
            <person name="Laing W.A."/>
            <person name="Kirk R."/>
            <person name="Chen X."/>
            <person name="Wood M."/>
            <person name="Montefiori M."/>
            <person name="Brummell D.A."/>
            <person name="Schwinn K.E."/>
            <person name="Catanach A."/>
            <person name="Fullerton C."/>
            <person name="Li D."/>
            <person name="Meiyalaghan S."/>
            <person name="Nieuwenhuizen N."/>
            <person name="Read N."/>
            <person name="Prakash R."/>
            <person name="Hunter D."/>
            <person name="Zhang H."/>
            <person name="McKenzie M."/>
            <person name="Knabel M."/>
            <person name="Harris A."/>
            <person name="Allan A.C."/>
            <person name="Gleave A."/>
            <person name="Chen A."/>
            <person name="Janssen B.J."/>
            <person name="Plunkett B."/>
            <person name="Ampomah-Dwamena C."/>
            <person name="Voogd C."/>
            <person name="Leif D."/>
            <person name="Lafferty D."/>
            <person name="Souleyre E.J.F."/>
            <person name="Varkonyi-Gasic E."/>
            <person name="Gambi F."/>
            <person name="Hanley J."/>
            <person name="Yao J.L."/>
            <person name="Cheung J."/>
            <person name="David K.M."/>
            <person name="Warren B."/>
            <person name="Marsh K."/>
            <person name="Snowden K.C."/>
            <person name="Lin-Wang K."/>
            <person name="Brian L."/>
            <person name="Martinez-Sanchez M."/>
            <person name="Wang M."/>
            <person name="Ileperuma N."/>
            <person name="Macnee N."/>
            <person name="Campin R."/>
            <person name="McAtee P."/>
            <person name="Drummond R.S.M."/>
            <person name="Espley R.V."/>
            <person name="Ireland H.S."/>
            <person name="Wu R."/>
            <person name="Atkinson R.G."/>
            <person name="Karunairetnam S."/>
            <person name="Bulley S."/>
            <person name="Chunkath S."/>
            <person name="Hanley Z."/>
            <person name="Storey R."/>
            <person name="Thrimawithana A.H."/>
            <person name="Thomson S."/>
            <person name="David C."/>
            <person name="Testolin R."/>
            <person name="Huang H."/>
            <person name="Hellens R.P."/>
            <person name="Schaffer R.J."/>
        </authorList>
    </citation>
    <scope>NUCLEOTIDE SEQUENCE [LARGE SCALE GENOMIC DNA]</scope>
    <source>
        <strain evidence="4">cv. Red5</strain>
    </source>
</reference>
<evidence type="ECO:0000256" key="2">
    <source>
        <dbReference type="SAM" id="Phobius"/>
    </source>
</evidence>
<dbReference type="PANTHER" id="PTHR33098">
    <property type="entry name" value="COTTON FIBER (DUF761)"/>
    <property type="match status" value="1"/>
</dbReference>
<feature type="region of interest" description="Disordered" evidence="1">
    <location>
        <begin position="511"/>
        <end position="532"/>
    </location>
</feature>
<organism evidence="3 4">
    <name type="scientific">Actinidia chinensis var. chinensis</name>
    <name type="common">Chinese soft-hair kiwi</name>
    <dbReference type="NCBI Taxonomy" id="1590841"/>
    <lineage>
        <taxon>Eukaryota</taxon>
        <taxon>Viridiplantae</taxon>
        <taxon>Streptophyta</taxon>
        <taxon>Embryophyta</taxon>
        <taxon>Tracheophyta</taxon>
        <taxon>Spermatophyta</taxon>
        <taxon>Magnoliopsida</taxon>
        <taxon>eudicotyledons</taxon>
        <taxon>Gunneridae</taxon>
        <taxon>Pentapetalae</taxon>
        <taxon>asterids</taxon>
        <taxon>Ericales</taxon>
        <taxon>Actinidiaceae</taxon>
        <taxon>Actinidia</taxon>
    </lineage>
</organism>
<keyword evidence="2" id="KW-0812">Transmembrane</keyword>
<feature type="compositionally biased region" description="Pro residues" evidence="1">
    <location>
        <begin position="330"/>
        <end position="345"/>
    </location>
</feature>
<evidence type="ECO:0000313" key="3">
    <source>
        <dbReference type="EMBL" id="PSS07330.1"/>
    </source>
</evidence>
<evidence type="ECO:0000256" key="1">
    <source>
        <dbReference type="SAM" id="MobiDB-lite"/>
    </source>
</evidence>
<dbReference type="InterPro" id="IPR008480">
    <property type="entry name" value="DUF761_pln"/>
</dbReference>
<comment type="caution">
    <text evidence="3">The sequence shown here is derived from an EMBL/GenBank/DDBJ whole genome shotgun (WGS) entry which is preliminary data.</text>
</comment>